<dbReference type="AlphaFoldDB" id="A0A090AK49"/>
<reference evidence="2" key="1">
    <citation type="journal article" date="2014" name="ISME J.">
        <title>Ecophysiology of Thioploca ingrica as revealed by the complete genome sequence supplemented with proteomic evidence.</title>
        <authorList>
            <person name="Kojima H."/>
            <person name="Ogura Y."/>
            <person name="Yamamoto N."/>
            <person name="Togashi T."/>
            <person name="Mori H."/>
            <person name="Watanabe T."/>
            <person name="Nemoto F."/>
            <person name="Kurokawa K."/>
            <person name="Hayashi T."/>
            <person name="Fukui M."/>
        </authorList>
    </citation>
    <scope>NUCLEOTIDE SEQUENCE [LARGE SCALE GENOMIC DNA]</scope>
</reference>
<evidence type="ECO:0000313" key="3">
    <source>
        <dbReference type="Proteomes" id="UP000031623"/>
    </source>
</evidence>
<proteinExistence type="predicted"/>
<evidence type="ECO:0000256" key="1">
    <source>
        <dbReference type="SAM" id="Phobius"/>
    </source>
</evidence>
<feature type="transmembrane region" description="Helical" evidence="1">
    <location>
        <begin position="43"/>
        <end position="61"/>
    </location>
</feature>
<sequence>MKNYLDISNQYRNSRFLDFFTFFCPTLFLIEIDLGGRLFLPELLLISILPLLVAKKGWLLLQAKPRLILILGMIWLIAQIFTDLIRATPFEDFSRGWSKIIFLMLNFSAIYLLLIDNVKRIILFTAGFAIGGLLSFYINPSEFALTAPWKFGLATPTSLLVVLIAQWRIITRIRLLPELLIVTFGGIAIYLGSRSLGGFFILSGLLLYIHHTPKVRNWFTKKRVTPIRTVILLIIISLLAWGTLTIYGIAASSGMLGEEAEIKYHQQLGDYGIILGGRVEILASSQAIIDSPLIGHGSWAKDSKYKLNLLELANLGYEINEQAILESKSDLIPSHSHLFGAWVEAGILGALFWAWVFILIIHTLYKILKIEHVLLPLLVTILIDAAWSILFSPFGALERLRWGFFLTLFLAAHRFVQQYEINHQKNKTNV</sequence>
<organism evidence="2 3">
    <name type="scientific">Thioploca ingrica</name>
    <dbReference type="NCBI Taxonomy" id="40754"/>
    <lineage>
        <taxon>Bacteria</taxon>
        <taxon>Pseudomonadati</taxon>
        <taxon>Pseudomonadota</taxon>
        <taxon>Gammaproteobacteria</taxon>
        <taxon>Thiotrichales</taxon>
        <taxon>Thiotrichaceae</taxon>
        <taxon>Thioploca</taxon>
    </lineage>
</organism>
<feature type="transmembrane region" description="Helical" evidence="1">
    <location>
        <begin position="339"/>
        <end position="361"/>
    </location>
</feature>
<feature type="transmembrane region" description="Helical" evidence="1">
    <location>
        <begin position="230"/>
        <end position="250"/>
    </location>
</feature>
<feature type="transmembrane region" description="Helical" evidence="1">
    <location>
        <begin position="373"/>
        <end position="394"/>
    </location>
</feature>
<dbReference type="EMBL" id="AP014633">
    <property type="protein sequence ID" value="BAP56002.1"/>
    <property type="molecule type" value="Genomic_DNA"/>
</dbReference>
<feature type="transmembrane region" description="Helical" evidence="1">
    <location>
        <begin position="97"/>
        <end position="115"/>
    </location>
</feature>
<name>A0A090AK49_9GAMM</name>
<accession>A0A090AK49</accession>
<evidence type="ECO:0008006" key="4">
    <source>
        <dbReference type="Google" id="ProtNLM"/>
    </source>
</evidence>
<dbReference type="OrthoDB" id="118203at2"/>
<dbReference type="Proteomes" id="UP000031623">
    <property type="component" value="Chromosome"/>
</dbReference>
<dbReference type="HOGENOM" id="CLU_052350_0_0_6"/>
<protein>
    <recommendedName>
        <fullName evidence="4">O-antigen polymerase</fullName>
    </recommendedName>
</protein>
<keyword evidence="1" id="KW-0812">Transmembrane</keyword>
<dbReference type="KEGG" id="tig:THII_1705"/>
<feature type="transmembrane region" description="Helical" evidence="1">
    <location>
        <begin position="121"/>
        <end position="139"/>
    </location>
</feature>
<keyword evidence="1" id="KW-0472">Membrane</keyword>
<feature type="transmembrane region" description="Helical" evidence="1">
    <location>
        <begin position="16"/>
        <end position="36"/>
    </location>
</feature>
<keyword evidence="1" id="KW-1133">Transmembrane helix</keyword>
<feature type="transmembrane region" description="Helical" evidence="1">
    <location>
        <begin position="181"/>
        <end position="209"/>
    </location>
</feature>
<feature type="transmembrane region" description="Helical" evidence="1">
    <location>
        <begin position="67"/>
        <end position="85"/>
    </location>
</feature>
<evidence type="ECO:0000313" key="2">
    <source>
        <dbReference type="EMBL" id="BAP56002.1"/>
    </source>
</evidence>
<keyword evidence="3" id="KW-1185">Reference proteome</keyword>
<dbReference type="STRING" id="40754.THII_1705"/>
<gene>
    <name evidence="2" type="ORF">THII_1705</name>
</gene>